<sequence length="179" mass="19688">MQTEFGPALLAWPIWTPLAVRRGKPTGDRLGKQVGSHRLRCSVVKPSNRKPRAEIDPLRHAKQAPPRRSIRFAPRLALTGIRSSSSPPPPPPPPPAQVPSGVLIVWDGYYLVWHPPGNLSALMGFLQSTFSLLVGTGCGIYIAQNYNVPNIKKVMRALLGQAKELEESYKKPTNGKNKD</sequence>
<evidence type="ECO:0000313" key="2">
    <source>
        <dbReference type="Proteomes" id="UP001054889"/>
    </source>
</evidence>
<organism evidence="1 2">
    <name type="scientific">Eleusine coracana subsp. coracana</name>
    <dbReference type="NCBI Taxonomy" id="191504"/>
    <lineage>
        <taxon>Eukaryota</taxon>
        <taxon>Viridiplantae</taxon>
        <taxon>Streptophyta</taxon>
        <taxon>Embryophyta</taxon>
        <taxon>Tracheophyta</taxon>
        <taxon>Spermatophyta</taxon>
        <taxon>Magnoliopsida</taxon>
        <taxon>Liliopsida</taxon>
        <taxon>Poales</taxon>
        <taxon>Poaceae</taxon>
        <taxon>PACMAD clade</taxon>
        <taxon>Chloridoideae</taxon>
        <taxon>Cynodonteae</taxon>
        <taxon>Eleusininae</taxon>
        <taxon>Eleusine</taxon>
    </lineage>
</organism>
<evidence type="ECO:0000313" key="1">
    <source>
        <dbReference type="EMBL" id="GJM94426.1"/>
    </source>
</evidence>
<proteinExistence type="predicted"/>
<dbReference type="PANTHER" id="PTHR33528">
    <property type="entry name" value="OS07G0239500 PROTEIN"/>
    <property type="match status" value="1"/>
</dbReference>
<comment type="caution">
    <text evidence="1">The sequence shown here is derived from an EMBL/GenBank/DDBJ whole genome shotgun (WGS) entry which is preliminary data.</text>
</comment>
<name>A0AAV5C8I8_ELECO</name>
<reference evidence="1" key="2">
    <citation type="submission" date="2021-12" db="EMBL/GenBank/DDBJ databases">
        <title>Resequencing data analysis of finger millet.</title>
        <authorList>
            <person name="Hatakeyama M."/>
            <person name="Aluri S."/>
            <person name="Balachadran M.T."/>
            <person name="Sivarajan S.R."/>
            <person name="Poveda L."/>
            <person name="Shimizu-Inatsugi R."/>
            <person name="Schlapbach R."/>
            <person name="Sreeman S.M."/>
            <person name="Shimizu K.K."/>
        </authorList>
    </citation>
    <scope>NUCLEOTIDE SEQUENCE</scope>
</reference>
<protein>
    <submittedName>
        <fullName evidence="1">Uncharacterized protein</fullName>
    </submittedName>
</protein>
<dbReference type="EMBL" id="BQKI01000005">
    <property type="protein sequence ID" value="GJM94426.1"/>
    <property type="molecule type" value="Genomic_DNA"/>
</dbReference>
<dbReference type="PANTHER" id="PTHR33528:SF17">
    <property type="entry name" value="TRANSMEMBRANE PROTEIN"/>
    <property type="match status" value="1"/>
</dbReference>
<accession>A0AAV5C8I8</accession>
<dbReference type="Pfam" id="PF15054">
    <property type="entry name" value="DUF4535"/>
    <property type="match status" value="1"/>
</dbReference>
<gene>
    <name evidence="1" type="primary">ga11067</name>
    <name evidence="1" type="ORF">PR202_ga11067</name>
</gene>
<dbReference type="InterPro" id="IPR027854">
    <property type="entry name" value="STMP1"/>
</dbReference>
<dbReference type="Proteomes" id="UP001054889">
    <property type="component" value="Unassembled WGS sequence"/>
</dbReference>
<reference evidence="1" key="1">
    <citation type="journal article" date="2018" name="DNA Res.">
        <title>Multiple hybrid de novo genome assembly of finger millet, an orphan allotetraploid crop.</title>
        <authorList>
            <person name="Hatakeyama M."/>
            <person name="Aluri S."/>
            <person name="Balachadran M.T."/>
            <person name="Sivarajan S.R."/>
            <person name="Patrignani A."/>
            <person name="Gruter S."/>
            <person name="Poveda L."/>
            <person name="Shimizu-Inatsugi R."/>
            <person name="Baeten J."/>
            <person name="Francoijs K.J."/>
            <person name="Nataraja K.N."/>
            <person name="Reddy Y.A.N."/>
            <person name="Phadnis S."/>
            <person name="Ravikumar R.L."/>
            <person name="Schlapbach R."/>
            <person name="Sreeman S.M."/>
            <person name="Shimizu K.K."/>
        </authorList>
    </citation>
    <scope>NUCLEOTIDE SEQUENCE</scope>
</reference>
<keyword evidence="2" id="KW-1185">Reference proteome</keyword>
<dbReference type="AlphaFoldDB" id="A0AAV5C8I8"/>